<gene>
    <name evidence="1" type="ORF">BSO21_27730</name>
</gene>
<sequence>AGVTGATGATGSGAIIPYSSGLPVAMTTVLGGLLNTSSAVGFGSSATNISITGGTIDLTGAAGTLLNFAFSVPRTGTITSMAAYFSATASVSLVGSTVTITAQLYRSTTPNNTFTAVPGALVTLSPPLTGLIALGTISSGNTTGLSIPVTVGERLLLVFTSTVTAGIDVATTVAGYASAGVTIA</sequence>
<evidence type="ECO:0008006" key="3">
    <source>
        <dbReference type="Google" id="ProtNLM"/>
    </source>
</evidence>
<evidence type="ECO:0000313" key="1">
    <source>
        <dbReference type="EMBL" id="OMD14599.1"/>
    </source>
</evidence>
<name>A0ABX3GG66_9BACL</name>
<dbReference type="RefSeq" id="WP_306066967.1">
    <property type="nucleotide sequence ID" value="NZ_MPVP01000303.1"/>
</dbReference>
<dbReference type="InterPro" id="IPR021210">
    <property type="entry name" value="Exosporium_BclB"/>
</dbReference>
<dbReference type="NCBIfam" id="TIGR03721">
    <property type="entry name" value="exospore_TM"/>
    <property type="match status" value="1"/>
</dbReference>
<reference evidence="1 2" key="1">
    <citation type="submission" date="2016-11" db="EMBL/GenBank/DDBJ databases">
        <title>Paenibacillus species isolates.</title>
        <authorList>
            <person name="Beno S.M."/>
        </authorList>
    </citation>
    <scope>NUCLEOTIDE SEQUENCE [LARGE SCALE GENOMIC DNA]</scope>
    <source>
        <strain evidence="1 2">FSL H7-0433</strain>
    </source>
</reference>
<keyword evidence="2" id="KW-1185">Reference proteome</keyword>
<proteinExistence type="predicted"/>
<evidence type="ECO:0000313" key="2">
    <source>
        <dbReference type="Proteomes" id="UP000187158"/>
    </source>
</evidence>
<feature type="non-terminal residue" evidence="1">
    <location>
        <position position="1"/>
    </location>
</feature>
<protein>
    <recommendedName>
        <fullName evidence="3">Spore surface glycoprotein BclB</fullName>
    </recommendedName>
</protein>
<comment type="caution">
    <text evidence="1">The sequence shown here is derived from an EMBL/GenBank/DDBJ whole genome shotgun (WGS) entry which is preliminary data.</text>
</comment>
<dbReference type="EMBL" id="MPVP01000303">
    <property type="protein sequence ID" value="OMD14599.1"/>
    <property type="molecule type" value="Genomic_DNA"/>
</dbReference>
<dbReference type="Proteomes" id="UP000187158">
    <property type="component" value="Unassembled WGS sequence"/>
</dbReference>
<accession>A0ABX3GG66</accession>
<organism evidence="1 2">
    <name type="scientific">Paenibacillus odorifer</name>
    <dbReference type="NCBI Taxonomy" id="189426"/>
    <lineage>
        <taxon>Bacteria</taxon>
        <taxon>Bacillati</taxon>
        <taxon>Bacillota</taxon>
        <taxon>Bacilli</taxon>
        <taxon>Bacillales</taxon>
        <taxon>Paenibacillaceae</taxon>
        <taxon>Paenibacillus</taxon>
    </lineage>
</organism>